<dbReference type="Gene3D" id="2.115.10.20">
    <property type="entry name" value="Glycosyl hydrolase domain, family 43"/>
    <property type="match status" value="1"/>
</dbReference>
<dbReference type="InterPro" id="IPR013148">
    <property type="entry name" value="Glyco_hydro_32_N"/>
</dbReference>
<dbReference type="SMART" id="SM00640">
    <property type="entry name" value="Glyco_32"/>
    <property type="match status" value="1"/>
</dbReference>
<keyword evidence="3 5" id="KW-0378">Hydrolase</keyword>
<dbReference type="EC" id="3.2.1.26" evidence="2"/>
<evidence type="ECO:0000313" key="9">
    <source>
        <dbReference type="Proteomes" id="UP000190080"/>
    </source>
</evidence>
<dbReference type="OrthoDB" id="9759709at2"/>
<dbReference type="GO" id="GO:0004564">
    <property type="term" value="F:beta-fructofuranosidase activity"/>
    <property type="evidence" value="ECO:0007669"/>
    <property type="project" value="UniProtKB-EC"/>
</dbReference>
<evidence type="ECO:0000256" key="5">
    <source>
        <dbReference type="RuleBase" id="RU362110"/>
    </source>
</evidence>
<dbReference type="PANTHER" id="PTHR43101">
    <property type="entry name" value="BETA-FRUCTOSIDASE"/>
    <property type="match status" value="1"/>
</dbReference>
<dbReference type="Pfam" id="PF00251">
    <property type="entry name" value="Glyco_hydro_32N"/>
    <property type="match status" value="1"/>
</dbReference>
<keyword evidence="4 5" id="KW-0326">Glycosidase</keyword>
<dbReference type="AlphaFoldDB" id="A0A1V4IKM2"/>
<dbReference type="STRING" id="1450648.CLORY_27640"/>
<dbReference type="InterPro" id="IPR023296">
    <property type="entry name" value="Glyco_hydro_beta-prop_sf"/>
</dbReference>
<dbReference type="Gene3D" id="2.60.120.560">
    <property type="entry name" value="Exo-inulinase, domain 1"/>
    <property type="match status" value="1"/>
</dbReference>
<proteinExistence type="inferred from homology"/>
<dbReference type="InterPro" id="IPR013320">
    <property type="entry name" value="ConA-like_dom_sf"/>
</dbReference>
<protein>
    <recommendedName>
        <fullName evidence="2">beta-fructofuranosidase</fullName>
        <ecNumber evidence="2">3.2.1.26</ecNumber>
    </recommendedName>
</protein>
<dbReference type="Proteomes" id="UP000190080">
    <property type="component" value="Unassembled WGS sequence"/>
</dbReference>
<evidence type="ECO:0000256" key="4">
    <source>
        <dbReference type="ARBA" id="ARBA00023295"/>
    </source>
</evidence>
<dbReference type="Pfam" id="PF08244">
    <property type="entry name" value="Glyco_hydro_32C"/>
    <property type="match status" value="1"/>
</dbReference>
<name>A0A1V4IKM2_9CLOT</name>
<reference evidence="8 9" key="1">
    <citation type="submission" date="2017-03" db="EMBL/GenBank/DDBJ databases">
        <title>Genome sequence of Clostridium oryzae DSM 28571.</title>
        <authorList>
            <person name="Poehlein A."/>
            <person name="Daniel R."/>
        </authorList>
    </citation>
    <scope>NUCLEOTIDE SEQUENCE [LARGE SCALE GENOMIC DNA]</scope>
    <source>
        <strain evidence="8 9">DSM 28571</strain>
    </source>
</reference>
<dbReference type="GO" id="GO:0005975">
    <property type="term" value="P:carbohydrate metabolic process"/>
    <property type="evidence" value="ECO:0007669"/>
    <property type="project" value="InterPro"/>
</dbReference>
<dbReference type="SUPFAM" id="SSF75005">
    <property type="entry name" value="Arabinanase/levansucrase/invertase"/>
    <property type="match status" value="1"/>
</dbReference>
<evidence type="ECO:0000259" key="7">
    <source>
        <dbReference type="Pfam" id="PF08244"/>
    </source>
</evidence>
<dbReference type="SUPFAM" id="SSF49899">
    <property type="entry name" value="Concanavalin A-like lectins/glucanases"/>
    <property type="match status" value="1"/>
</dbReference>
<dbReference type="InterPro" id="IPR001362">
    <property type="entry name" value="Glyco_hydro_32"/>
</dbReference>
<feature type="domain" description="Glycosyl hydrolase family 32 C-terminal" evidence="7">
    <location>
        <begin position="348"/>
        <end position="469"/>
    </location>
</feature>
<dbReference type="InterPro" id="IPR051214">
    <property type="entry name" value="GH32_Enzymes"/>
</dbReference>
<keyword evidence="9" id="KW-1185">Reference proteome</keyword>
<dbReference type="EMBL" id="MZGV01000030">
    <property type="protein sequence ID" value="OPJ60588.1"/>
    <property type="molecule type" value="Genomic_DNA"/>
</dbReference>
<comment type="caution">
    <text evidence="8">The sequence shown here is derived from an EMBL/GenBank/DDBJ whole genome shotgun (WGS) entry which is preliminary data.</text>
</comment>
<sequence length="472" mass="54971">MEQIFFRPENAYVGDFIPYYENGEFKLFYLHGWRENYDSSKDTGWFLLSTKDFMKFKEHGACKINGGTGSVIKKDGIYHMFFCQFPDNKQLVCHAISYDLKKWTKVEEDTFGPDENIYEMTDWRDPHVFWNEEKQEYWMLVAARERCEGNRKGCVALCTSTDLKKWNIKSPLYSPNINVGAHECPDIFKIGDWWYLVYSSYTNKFGTYYRMSKSLEGPWITPKVDTFDGRAFYAGKTGTDGKNTYIFGWNPTKTDNIFHWNPEGYKGNDYNTWDWGGNLIVHQLVQEADGELYVKVPDTIINEFNRIVPQNFNPIIGKWNIGQDKAKTTSKYSFACALAGDMPDVCKISGKLSYKNDTKELGFVLRADSNVDKAYYYKIEPHRNRVVFTSHIMQSEEGGKTLPYEVEIERPFYSEVEKEYEIKIVVDNSICEFYIDDKVALSTRVYDIKNGSWGVFVSEGEAEFKELKLTTL</sequence>
<dbReference type="RefSeq" id="WP_079425434.1">
    <property type="nucleotide sequence ID" value="NZ_MZGV01000030.1"/>
</dbReference>
<dbReference type="InterPro" id="IPR013189">
    <property type="entry name" value="Glyco_hydro_32_C"/>
</dbReference>
<evidence type="ECO:0000313" key="8">
    <source>
        <dbReference type="EMBL" id="OPJ60588.1"/>
    </source>
</evidence>
<evidence type="ECO:0000256" key="3">
    <source>
        <dbReference type="ARBA" id="ARBA00022801"/>
    </source>
</evidence>
<evidence type="ECO:0000256" key="1">
    <source>
        <dbReference type="ARBA" id="ARBA00009902"/>
    </source>
</evidence>
<feature type="domain" description="Glycosyl hydrolase family 32 N-terminal" evidence="6">
    <location>
        <begin position="18"/>
        <end position="251"/>
    </location>
</feature>
<organism evidence="8 9">
    <name type="scientific">Clostridium oryzae</name>
    <dbReference type="NCBI Taxonomy" id="1450648"/>
    <lineage>
        <taxon>Bacteria</taxon>
        <taxon>Bacillati</taxon>
        <taxon>Bacillota</taxon>
        <taxon>Clostridia</taxon>
        <taxon>Eubacteriales</taxon>
        <taxon>Clostridiaceae</taxon>
        <taxon>Clostridium</taxon>
    </lineage>
</organism>
<evidence type="ECO:0000256" key="2">
    <source>
        <dbReference type="ARBA" id="ARBA00012758"/>
    </source>
</evidence>
<accession>A0A1V4IKM2</accession>
<evidence type="ECO:0000259" key="6">
    <source>
        <dbReference type="Pfam" id="PF00251"/>
    </source>
</evidence>
<dbReference type="CDD" id="cd08995">
    <property type="entry name" value="GH32_EcAec43-like"/>
    <property type="match status" value="1"/>
</dbReference>
<comment type="similarity">
    <text evidence="1 5">Belongs to the glycosyl hydrolase 32 family.</text>
</comment>
<dbReference type="PANTHER" id="PTHR43101:SF1">
    <property type="entry name" value="BETA-FRUCTOSIDASE"/>
    <property type="match status" value="1"/>
</dbReference>
<gene>
    <name evidence="8" type="primary">scrB</name>
    <name evidence="8" type="ORF">CLORY_27640</name>
</gene>